<dbReference type="Gene3D" id="2.40.50.1020">
    <property type="entry name" value="LytTr DNA-binding domain"/>
    <property type="match status" value="1"/>
</dbReference>
<dbReference type="HOGENOM" id="CLU_000445_14_1_10"/>
<dbReference type="Gene3D" id="3.40.50.2300">
    <property type="match status" value="1"/>
</dbReference>
<reference evidence="4 5" key="1">
    <citation type="journal article" date="2013" name="PLoS ONE">
        <title>Genomic analysis of Melioribacter roseus, facultatively anaerobic organotrophic bacterium representing a novel deep lineage within Bacteriodetes/Chlorobi group.</title>
        <authorList>
            <person name="Kadnikov V.V."/>
            <person name="Mardanov A.V."/>
            <person name="Podosokorskaya O.A."/>
            <person name="Gavrilov S.N."/>
            <person name="Kublanov I.V."/>
            <person name="Beletsky A.V."/>
            <person name="Bonch-Osmolovskaya E.A."/>
            <person name="Ravin N.V."/>
        </authorList>
    </citation>
    <scope>NUCLEOTIDE SEQUENCE [LARGE SCALE GENOMIC DNA]</scope>
    <source>
        <strain evidence="5">JCM 17771 / P3M-2</strain>
    </source>
</reference>
<dbReference type="InterPro" id="IPR007492">
    <property type="entry name" value="LytTR_DNA-bd_dom"/>
</dbReference>
<dbReference type="KEGG" id="mro:MROS_0880"/>
<dbReference type="AlphaFoldDB" id="I7A2G7"/>
<dbReference type="PANTHER" id="PTHR37299:SF1">
    <property type="entry name" value="STAGE 0 SPORULATION PROTEIN A HOMOLOG"/>
    <property type="match status" value="1"/>
</dbReference>
<dbReference type="Pfam" id="PF00072">
    <property type="entry name" value="Response_reg"/>
    <property type="match status" value="1"/>
</dbReference>
<evidence type="ECO:0000313" key="5">
    <source>
        <dbReference type="Proteomes" id="UP000009011"/>
    </source>
</evidence>
<evidence type="ECO:0000256" key="1">
    <source>
        <dbReference type="PROSITE-ProRule" id="PRU00169"/>
    </source>
</evidence>
<dbReference type="OrthoDB" id="1646880at2"/>
<dbReference type="SMART" id="SM00448">
    <property type="entry name" value="REC"/>
    <property type="match status" value="1"/>
</dbReference>
<dbReference type="Pfam" id="PF04397">
    <property type="entry name" value="LytTR"/>
    <property type="match status" value="1"/>
</dbReference>
<dbReference type="SUPFAM" id="SSF52172">
    <property type="entry name" value="CheY-like"/>
    <property type="match status" value="1"/>
</dbReference>
<dbReference type="InterPro" id="IPR011006">
    <property type="entry name" value="CheY-like_superfamily"/>
</dbReference>
<dbReference type="STRING" id="1191523.MROS_0880"/>
<dbReference type="InterPro" id="IPR001789">
    <property type="entry name" value="Sig_transdc_resp-reg_receiver"/>
</dbReference>
<gene>
    <name evidence="4" type="ordered locus">MROS_0880</name>
</gene>
<dbReference type="InterPro" id="IPR046947">
    <property type="entry name" value="LytR-like"/>
</dbReference>
<dbReference type="PROSITE" id="PS50930">
    <property type="entry name" value="HTH_LYTTR"/>
    <property type="match status" value="1"/>
</dbReference>
<dbReference type="PROSITE" id="PS50110">
    <property type="entry name" value="RESPONSE_REGULATORY"/>
    <property type="match status" value="1"/>
</dbReference>
<dbReference type="RefSeq" id="WP_014855557.1">
    <property type="nucleotide sequence ID" value="NC_018178.1"/>
</dbReference>
<organism evidence="4 5">
    <name type="scientific">Melioribacter roseus (strain DSM 23840 / JCM 17771 / VKM B-2668 / P3M-2)</name>
    <dbReference type="NCBI Taxonomy" id="1191523"/>
    <lineage>
        <taxon>Bacteria</taxon>
        <taxon>Pseudomonadati</taxon>
        <taxon>Ignavibacteriota</taxon>
        <taxon>Ignavibacteria</taxon>
        <taxon>Ignavibacteriales</taxon>
        <taxon>Melioribacteraceae</taxon>
        <taxon>Melioribacter</taxon>
    </lineage>
</organism>
<dbReference type="PANTHER" id="PTHR37299">
    <property type="entry name" value="TRANSCRIPTIONAL REGULATOR-RELATED"/>
    <property type="match status" value="1"/>
</dbReference>
<proteinExistence type="predicted"/>
<feature type="domain" description="Response regulatory" evidence="2">
    <location>
        <begin position="5"/>
        <end position="118"/>
    </location>
</feature>
<dbReference type="SMART" id="SM00850">
    <property type="entry name" value="LytTR"/>
    <property type="match status" value="1"/>
</dbReference>
<dbReference type="Proteomes" id="UP000009011">
    <property type="component" value="Chromosome"/>
</dbReference>
<sequence length="264" mass="30474">MPDIKAIIIDDEDHAREGILLRLKKFDNISVVAECRDGKEGIKAINKHKPELVFLDIQMPGMNGFEMLDKLKSEDMPVIIFVTAYDKYALKAFEVHAADYLLKPINTSRFESAVKYALEQIENHNQKEYSGNIKELIKEYFNSTDGKKATNKNYLKKITIKRKNVIKLIDIDDIEYIESEGDYLNIYAREKKHLERGRLHVIEKKLDPSKFVRIHRSVIVNIDKIDKLVSSDHGDYLVFLKSGVKLKMSRNYKGILNKISASLS</sequence>
<evidence type="ECO:0000259" key="3">
    <source>
        <dbReference type="PROSITE" id="PS50930"/>
    </source>
</evidence>
<name>I7A2G7_MELRP</name>
<dbReference type="GO" id="GO:0003677">
    <property type="term" value="F:DNA binding"/>
    <property type="evidence" value="ECO:0007669"/>
    <property type="project" value="InterPro"/>
</dbReference>
<feature type="domain" description="HTH LytTR-type" evidence="3">
    <location>
        <begin position="158"/>
        <end position="264"/>
    </location>
</feature>
<dbReference type="GO" id="GO:0000156">
    <property type="term" value="F:phosphorelay response regulator activity"/>
    <property type="evidence" value="ECO:0007669"/>
    <property type="project" value="InterPro"/>
</dbReference>
<evidence type="ECO:0000313" key="4">
    <source>
        <dbReference type="EMBL" id="AFN74121.1"/>
    </source>
</evidence>
<accession>I7A2G7</accession>
<feature type="modified residue" description="4-aspartylphosphate" evidence="1">
    <location>
        <position position="56"/>
    </location>
</feature>
<evidence type="ECO:0000259" key="2">
    <source>
        <dbReference type="PROSITE" id="PS50110"/>
    </source>
</evidence>
<keyword evidence="5" id="KW-1185">Reference proteome</keyword>
<dbReference type="FunFam" id="3.40.50.2300:FF:000051">
    <property type="entry name" value="Two-component response regulator yehT"/>
    <property type="match status" value="1"/>
</dbReference>
<dbReference type="eggNOG" id="COG3279">
    <property type="taxonomic scope" value="Bacteria"/>
</dbReference>
<protein>
    <submittedName>
        <fullName evidence="4">Response regulator of the LytR/AlgR family</fullName>
    </submittedName>
</protein>
<dbReference type="EMBL" id="CP003557">
    <property type="protein sequence ID" value="AFN74121.1"/>
    <property type="molecule type" value="Genomic_DNA"/>
</dbReference>
<keyword evidence="1" id="KW-0597">Phosphoprotein</keyword>